<organism evidence="1 2">
    <name type="scientific">Paenibacillus cookii</name>
    <dbReference type="NCBI Taxonomy" id="157839"/>
    <lineage>
        <taxon>Bacteria</taxon>
        <taxon>Bacillati</taxon>
        <taxon>Bacillota</taxon>
        <taxon>Bacilli</taxon>
        <taxon>Bacillales</taxon>
        <taxon>Paenibacillaceae</taxon>
        <taxon>Paenibacillus</taxon>
    </lineage>
</organism>
<reference evidence="1 2" key="1">
    <citation type="submission" date="2021-03" db="EMBL/GenBank/DDBJ databases">
        <title>Antimicrobial resistance genes in bacteria isolated from Japanese honey, and their potential for conferring macrolide and lincosamide resistance in the American foulbrood pathogen Paenibacillus larvae.</title>
        <authorList>
            <person name="Okamoto M."/>
            <person name="Kumagai M."/>
            <person name="Kanamori H."/>
            <person name="Takamatsu D."/>
        </authorList>
    </citation>
    <scope>NUCLEOTIDE SEQUENCE [LARGE SCALE GENOMIC DNA]</scope>
    <source>
        <strain evidence="1 2">J21TS3</strain>
    </source>
</reference>
<proteinExistence type="predicted"/>
<dbReference type="Pfam" id="PF14091">
    <property type="entry name" value="DUF4269"/>
    <property type="match status" value="1"/>
</dbReference>
<dbReference type="EMBL" id="BORW01000024">
    <property type="protein sequence ID" value="GIO68990.1"/>
    <property type="molecule type" value="Genomic_DNA"/>
</dbReference>
<sequence>MDISYLKTGNAKQREAFAALDRLGIFRTLAAFSPVLAGTVPIDIDVEDSDLDIICEMREPEALEQVLIPAYGALERFALSRERMHGDRVIVCNFRFGPWPVEIFAQNRQVTQQNAYKHMVVEDRILKRLGPVFRDNVRKLKSSGVKTEPAFARLLGLEGDPYQRLLDMHDWDEEKLGLFLVQQGFEPA</sequence>
<accession>A0ABQ4M0C9</accession>
<comment type="caution">
    <text evidence="1">The sequence shown here is derived from an EMBL/GenBank/DDBJ whole genome shotgun (WGS) entry which is preliminary data.</text>
</comment>
<keyword evidence="1" id="KW-0378">Hydrolase</keyword>
<dbReference type="Proteomes" id="UP000680638">
    <property type="component" value="Unassembled WGS sequence"/>
</dbReference>
<protein>
    <submittedName>
        <fullName evidence="1">Alpha/beta hydrolase</fullName>
    </submittedName>
</protein>
<name>A0ABQ4M0C9_9BACL</name>
<keyword evidence="2" id="KW-1185">Reference proteome</keyword>
<evidence type="ECO:0000313" key="1">
    <source>
        <dbReference type="EMBL" id="GIO68990.1"/>
    </source>
</evidence>
<gene>
    <name evidence="1" type="ORF">J21TS3_38110</name>
</gene>
<dbReference type="GO" id="GO:0016787">
    <property type="term" value="F:hydrolase activity"/>
    <property type="evidence" value="ECO:0007669"/>
    <property type="project" value="UniProtKB-KW"/>
</dbReference>
<dbReference type="InterPro" id="IPR025365">
    <property type="entry name" value="DUF4269"/>
</dbReference>
<evidence type="ECO:0000313" key="2">
    <source>
        <dbReference type="Proteomes" id="UP000680638"/>
    </source>
</evidence>